<proteinExistence type="predicted"/>
<accession>A0A6J5N3Y7</accession>
<dbReference type="EMBL" id="LR796562">
    <property type="protein sequence ID" value="CAB4152010.1"/>
    <property type="molecule type" value="Genomic_DNA"/>
</dbReference>
<evidence type="ECO:0000313" key="1">
    <source>
        <dbReference type="EMBL" id="CAB4152010.1"/>
    </source>
</evidence>
<reference evidence="1" key="1">
    <citation type="submission" date="2020-04" db="EMBL/GenBank/DDBJ databases">
        <authorList>
            <person name="Chiriac C."/>
            <person name="Salcher M."/>
            <person name="Ghai R."/>
            <person name="Kavagutti S V."/>
        </authorList>
    </citation>
    <scope>NUCLEOTIDE SEQUENCE</scope>
</reference>
<organism evidence="1">
    <name type="scientific">uncultured Caudovirales phage</name>
    <dbReference type="NCBI Taxonomy" id="2100421"/>
    <lineage>
        <taxon>Viruses</taxon>
        <taxon>Duplodnaviria</taxon>
        <taxon>Heunggongvirae</taxon>
        <taxon>Uroviricota</taxon>
        <taxon>Caudoviricetes</taxon>
        <taxon>Peduoviridae</taxon>
        <taxon>Maltschvirus</taxon>
        <taxon>Maltschvirus maltsch</taxon>
    </lineage>
</organism>
<sequence length="96" mass="11078">MFKRYKVTCENCGKEDHIKVAEGNQVFFENHSFLSARYRPAGEWGFECTCGQDSRLAYEEKDNVDFLVQGSSPQVIERIKEALQAGNEKYFKMVEA</sequence>
<gene>
    <name evidence="1" type="ORF">UFOVP585_47</name>
</gene>
<name>A0A6J5N3Y7_9CAUD</name>
<protein>
    <submittedName>
        <fullName evidence="1">Uncharacterized protein</fullName>
    </submittedName>
</protein>